<evidence type="ECO:0000259" key="4">
    <source>
        <dbReference type="Pfam" id="PF18289"/>
    </source>
</evidence>
<gene>
    <name evidence="5" type="ORF">EB796_023333</name>
</gene>
<proteinExistence type="predicted"/>
<sequence length="836" mass="95305">MAEQDSETKFADKIEDNRLYRLKKTGASSNDIVNVWSYVSTYINNQMQRNKGVNIIGLGQFTFIHRKTDVGNNKYLLIQRPVFVLSERFAQQHQISTTKHHLTGKIPVADLNFTAVAFDTPFTRDLVEECVRDVITEFSRALSAGRNIEFAFATVGRLSIRNKKVKMRFFKEFINSLEGSDDILNAMRDRPDTADSVMSRASSRAHSVNTMVLPNIGETKASRAPAMCAIDENTEVSLDDVGNISNPEMKNAIDYVEKSGENIFGDVTEVGAAVAEGDCQQFSNGGYNSYGAQELDSMGLPAMLLEEAPNPALLSAKDLIRSGSRTLAPIAQAGAVSFDDFTPRSGLKTQRSSSIVGGSGNITRRSACGSAPPPVLRRSATLPVDSSPRLQLSPIAPPQHVEAYAEEGGAGMAWPAQPRIATPGASSDCGHNNAGQELCYLCHQRAARNIPVSFDDERKRREAEEDKVIHDYQIMKNNEFILKEQEKNMARRHALQKQAAFNLGVAEAVNEKKHARSEKEAARAYIFQRRPLTPPRYIKQQQLQGYLNKQIEHKDGLSRKDRADREFLERLEQVQLAEDLAAQREQYMKERYGEREKYKEALELLEWYLQFLINAVKKNMIEHKDGLSRKDRADREFLERLEQVQLAEDLAAQREQYMKERYGEREKYKEALATQLKYKPMQVPERLPDTEVFGKHDTTEADLVARKEHARKIAAEQLNNVADRKRAEILKRLQEQELEEERLRRNKEELLEDRSKRYERIVKNRRHLESDWVKAAEQKKGREIEEHLRCMTPGALVHEQCDKYKRCAQCNKRTNNCGETNLWKESYYIPGARIMV</sequence>
<evidence type="ECO:0000256" key="2">
    <source>
        <dbReference type="SAM" id="MobiDB-lite"/>
    </source>
</evidence>
<evidence type="ECO:0000256" key="1">
    <source>
        <dbReference type="SAM" id="Coils"/>
    </source>
</evidence>
<feature type="domain" description="CCDC81 HU" evidence="4">
    <location>
        <begin position="107"/>
        <end position="181"/>
    </location>
</feature>
<comment type="caution">
    <text evidence="5">The sequence shown here is derived from an EMBL/GenBank/DDBJ whole genome shotgun (WGS) entry which is preliminary data.</text>
</comment>
<dbReference type="InterPro" id="IPR040673">
    <property type="entry name" value="CCDC81_HU_dom_2"/>
</dbReference>
<dbReference type="Proteomes" id="UP000593567">
    <property type="component" value="Unassembled WGS sequence"/>
</dbReference>
<keyword evidence="6" id="KW-1185">Reference proteome</keyword>
<dbReference type="PANTHER" id="PTHR14362:SF2">
    <property type="entry name" value="COILED-COIL DOMAIN-CONTAINING PROTEIN 81"/>
    <property type="match status" value="1"/>
</dbReference>
<dbReference type="PANTHER" id="PTHR14362">
    <property type="entry name" value="COILED-COIL DOMAIN-CONTAINING PROTEIN 81"/>
    <property type="match status" value="1"/>
</dbReference>
<reference evidence="5" key="1">
    <citation type="submission" date="2020-06" db="EMBL/GenBank/DDBJ databases">
        <title>Draft genome of Bugula neritina, a colonial animal packing powerful symbionts and potential medicines.</title>
        <authorList>
            <person name="Rayko M."/>
        </authorList>
    </citation>
    <scope>NUCLEOTIDE SEQUENCE [LARGE SCALE GENOMIC DNA]</scope>
    <source>
        <strain evidence="5">Kwan_BN1</strain>
    </source>
</reference>
<organism evidence="5 6">
    <name type="scientific">Bugula neritina</name>
    <name type="common">Brown bryozoan</name>
    <name type="synonym">Sertularia neritina</name>
    <dbReference type="NCBI Taxonomy" id="10212"/>
    <lineage>
        <taxon>Eukaryota</taxon>
        <taxon>Metazoa</taxon>
        <taxon>Spiralia</taxon>
        <taxon>Lophotrochozoa</taxon>
        <taxon>Bryozoa</taxon>
        <taxon>Gymnolaemata</taxon>
        <taxon>Cheilostomatida</taxon>
        <taxon>Flustrina</taxon>
        <taxon>Buguloidea</taxon>
        <taxon>Bugulidae</taxon>
        <taxon>Bugula</taxon>
    </lineage>
</organism>
<feature type="region of interest" description="Disordered" evidence="2">
    <location>
        <begin position="347"/>
        <end position="381"/>
    </location>
</feature>
<feature type="compositionally biased region" description="Polar residues" evidence="2">
    <location>
        <begin position="347"/>
        <end position="364"/>
    </location>
</feature>
<keyword evidence="1" id="KW-0175">Coiled coil</keyword>
<dbReference type="Pfam" id="PF14908">
    <property type="entry name" value="HU-CCDC81_euk_1"/>
    <property type="match status" value="1"/>
</dbReference>
<dbReference type="InterPro" id="IPR028034">
    <property type="entry name" value="HU-CCDC81"/>
</dbReference>
<dbReference type="GO" id="GO:0005815">
    <property type="term" value="C:microtubule organizing center"/>
    <property type="evidence" value="ECO:0007669"/>
    <property type="project" value="TreeGrafter"/>
</dbReference>
<dbReference type="AlphaFoldDB" id="A0A7J7IWR7"/>
<feature type="domain" description="CCDC81 HU" evidence="3">
    <location>
        <begin position="26"/>
        <end position="96"/>
    </location>
</feature>
<feature type="coiled-coil region" evidence="1">
    <location>
        <begin position="719"/>
        <end position="753"/>
    </location>
</feature>
<dbReference type="EMBL" id="VXIV02003315">
    <property type="protein sequence ID" value="KAF6018362.1"/>
    <property type="molecule type" value="Genomic_DNA"/>
</dbReference>
<name>A0A7J7IWR7_BUGNE</name>
<dbReference type="InterPro" id="IPR026295">
    <property type="entry name" value="CCD81"/>
</dbReference>
<evidence type="ECO:0000259" key="3">
    <source>
        <dbReference type="Pfam" id="PF14908"/>
    </source>
</evidence>
<accession>A0A7J7IWR7</accession>
<dbReference type="OrthoDB" id="125906at2759"/>
<evidence type="ECO:0000313" key="5">
    <source>
        <dbReference type="EMBL" id="KAF6018362.1"/>
    </source>
</evidence>
<evidence type="ECO:0000313" key="6">
    <source>
        <dbReference type="Proteomes" id="UP000593567"/>
    </source>
</evidence>
<protein>
    <submittedName>
        <fullName evidence="5">CCDC81</fullName>
    </submittedName>
</protein>
<dbReference type="Pfam" id="PF18289">
    <property type="entry name" value="HU-CCDC81_euk_2"/>
    <property type="match status" value="1"/>
</dbReference>